<evidence type="ECO:0000256" key="1">
    <source>
        <dbReference type="SAM" id="Phobius"/>
    </source>
</evidence>
<protein>
    <submittedName>
        <fullName evidence="2">Uncharacterized protein</fullName>
    </submittedName>
</protein>
<comment type="caution">
    <text evidence="2">The sequence shown here is derived from an EMBL/GenBank/DDBJ whole genome shotgun (WGS) entry which is preliminary data.</text>
</comment>
<accession>A0A164TB67</accession>
<dbReference type="EMBL" id="LNRQ01000007">
    <property type="protein sequence ID" value="KZM87294.1"/>
    <property type="molecule type" value="Genomic_DNA"/>
</dbReference>
<keyword evidence="1" id="KW-1133">Transmembrane helix</keyword>
<feature type="transmembrane region" description="Helical" evidence="1">
    <location>
        <begin position="20"/>
        <end position="47"/>
    </location>
</feature>
<dbReference type="Gramene" id="KZM87294">
    <property type="protein sequence ID" value="KZM87294"/>
    <property type="gene ID" value="DCAR_024428"/>
</dbReference>
<keyword evidence="1" id="KW-0812">Transmembrane</keyword>
<keyword evidence="1" id="KW-0472">Membrane</keyword>
<proteinExistence type="predicted"/>
<gene>
    <name evidence="2" type="ORF">DCAR_024428</name>
</gene>
<evidence type="ECO:0000313" key="2">
    <source>
        <dbReference type="EMBL" id="KZM87294.1"/>
    </source>
</evidence>
<dbReference type="AlphaFoldDB" id="A0A164TB67"/>
<name>A0A164TB67_DAUCS</name>
<organism evidence="2">
    <name type="scientific">Daucus carota subsp. sativus</name>
    <name type="common">Carrot</name>
    <dbReference type="NCBI Taxonomy" id="79200"/>
    <lineage>
        <taxon>Eukaryota</taxon>
        <taxon>Viridiplantae</taxon>
        <taxon>Streptophyta</taxon>
        <taxon>Embryophyta</taxon>
        <taxon>Tracheophyta</taxon>
        <taxon>Spermatophyta</taxon>
        <taxon>Magnoliopsida</taxon>
        <taxon>eudicotyledons</taxon>
        <taxon>Gunneridae</taxon>
        <taxon>Pentapetalae</taxon>
        <taxon>asterids</taxon>
        <taxon>campanulids</taxon>
        <taxon>Apiales</taxon>
        <taxon>Apiaceae</taxon>
        <taxon>Apioideae</taxon>
        <taxon>Scandiceae</taxon>
        <taxon>Daucinae</taxon>
        <taxon>Daucus</taxon>
        <taxon>Daucus sect. Daucus</taxon>
    </lineage>
</organism>
<sequence length="74" mass="7766">MAPTDSVGPLALIKAALAPLSSLGLVLIANVDLSFGFLFFPFLFLFLPTQGYALASLTSTPEPANVRENSGRPT</sequence>
<reference evidence="2" key="1">
    <citation type="journal article" date="2016" name="Nat. Genet.">
        <title>A high-quality carrot genome assembly provides new insights into carotenoid accumulation and asterid genome evolution.</title>
        <authorList>
            <person name="Iorizzo M."/>
            <person name="Ellison S."/>
            <person name="Senalik D."/>
            <person name="Zeng P."/>
            <person name="Satapoomin P."/>
            <person name="Huang J."/>
            <person name="Bowman M."/>
            <person name="Iovene M."/>
            <person name="Sanseverino W."/>
            <person name="Cavagnaro P."/>
            <person name="Yildiz M."/>
            <person name="Macko-Podgorni A."/>
            <person name="Moranska E."/>
            <person name="Grzebelus E."/>
            <person name="Grzebelus D."/>
            <person name="Ashrafi H."/>
            <person name="Zheng Z."/>
            <person name="Cheng S."/>
            <person name="Spooner D."/>
            <person name="Van Deynze A."/>
            <person name="Simon P."/>
        </authorList>
    </citation>
    <scope>NUCLEOTIDE SEQUENCE [LARGE SCALE GENOMIC DNA]</scope>
    <source>
        <tissue evidence="2">Leaf</tissue>
    </source>
</reference>